<proteinExistence type="predicted"/>
<reference evidence="3 4" key="1">
    <citation type="submission" date="2021-03" db="EMBL/GenBank/DDBJ databases">
        <title>Fibrella sp. HMF5036 genome sequencing and assembly.</title>
        <authorList>
            <person name="Kang H."/>
            <person name="Kim H."/>
            <person name="Bae S."/>
            <person name="Joh K."/>
        </authorList>
    </citation>
    <scope>NUCLEOTIDE SEQUENCE [LARGE SCALE GENOMIC DNA]</scope>
    <source>
        <strain evidence="3 4">HMF5036</strain>
    </source>
</reference>
<feature type="transmembrane region" description="Helical" evidence="1">
    <location>
        <begin position="41"/>
        <end position="61"/>
    </location>
</feature>
<keyword evidence="3" id="KW-0418">Kinase</keyword>
<dbReference type="InterPro" id="IPR050640">
    <property type="entry name" value="Bact_2-comp_sensor_kinase"/>
</dbReference>
<name>A0A939G5C6_9BACT</name>
<dbReference type="EMBL" id="JAFMYU010000007">
    <property type="protein sequence ID" value="MBO0931498.1"/>
    <property type="molecule type" value="Genomic_DNA"/>
</dbReference>
<organism evidence="3 4">
    <name type="scientific">Fibrella aquatilis</name>
    <dbReference type="NCBI Taxonomy" id="2817059"/>
    <lineage>
        <taxon>Bacteria</taxon>
        <taxon>Pseudomonadati</taxon>
        <taxon>Bacteroidota</taxon>
        <taxon>Cytophagia</taxon>
        <taxon>Cytophagales</taxon>
        <taxon>Spirosomataceae</taxon>
        <taxon>Fibrella</taxon>
    </lineage>
</organism>
<dbReference type="RefSeq" id="WP_207335467.1">
    <property type="nucleotide sequence ID" value="NZ_JAFMYU010000007.1"/>
</dbReference>
<dbReference type="Pfam" id="PF06580">
    <property type="entry name" value="His_kinase"/>
    <property type="match status" value="1"/>
</dbReference>
<keyword evidence="3" id="KW-0808">Transferase</keyword>
<accession>A0A939G5C6</accession>
<dbReference type="GO" id="GO:0016020">
    <property type="term" value="C:membrane"/>
    <property type="evidence" value="ECO:0007669"/>
    <property type="project" value="InterPro"/>
</dbReference>
<feature type="transmembrane region" description="Helical" evidence="1">
    <location>
        <begin position="12"/>
        <end position="29"/>
    </location>
</feature>
<dbReference type="Proteomes" id="UP000664795">
    <property type="component" value="Unassembled WGS sequence"/>
</dbReference>
<keyword evidence="1" id="KW-0812">Transmembrane</keyword>
<sequence length="355" mass="40509">MSSQFEKWFRWVVSPLAGLMVYAACQYLLPPNPFDDYYATFGWKAYAIDVLATLFGTLLLSESSILLSRTLDRLMPWERQPAYRLLLQFVLLLVVSTLTIYSIAELIGLLTTPPNYVYTKADELSIRQTLIVGGLVAFVLNGLYTGEYFFRRWRDAFLETERLKRDTLTAQFETLKAQIDPHFLFNSLNTLTTLIEEHPPMAVQFVDKLAQVYRYVLTNRAQDMVPLRDELTFLNAYTYLAQMRFGDNLTVTICVNGAADTATIPPMALQMLLENALKHNVVSRSQPLTISISETPDGWLDVRNTLQPKPHPEPSTGLGLLNIQNRYKHLTNRLPDIRQEAGTFVVRLPLLLPEP</sequence>
<keyword evidence="1" id="KW-1133">Transmembrane helix</keyword>
<feature type="domain" description="Signal transduction histidine kinase internal region" evidence="2">
    <location>
        <begin position="170"/>
        <end position="249"/>
    </location>
</feature>
<evidence type="ECO:0000259" key="2">
    <source>
        <dbReference type="Pfam" id="PF06580"/>
    </source>
</evidence>
<evidence type="ECO:0000313" key="4">
    <source>
        <dbReference type="Proteomes" id="UP000664795"/>
    </source>
</evidence>
<keyword evidence="1" id="KW-0472">Membrane</keyword>
<dbReference type="AlphaFoldDB" id="A0A939G5C6"/>
<dbReference type="PANTHER" id="PTHR34220:SF7">
    <property type="entry name" value="SENSOR HISTIDINE KINASE YPDA"/>
    <property type="match status" value="1"/>
</dbReference>
<evidence type="ECO:0000313" key="3">
    <source>
        <dbReference type="EMBL" id="MBO0931498.1"/>
    </source>
</evidence>
<dbReference type="Gene3D" id="3.30.565.10">
    <property type="entry name" value="Histidine kinase-like ATPase, C-terminal domain"/>
    <property type="match status" value="1"/>
</dbReference>
<evidence type="ECO:0000256" key="1">
    <source>
        <dbReference type="SAM" id="Phobius"/>
    </source>
</evidence>
<dbReference type="GO" id="GO:0000155">
    <property type="term" value="F:phosphorelay sensor kinase activity"/>
    <property type="evidence" value="ECO:0007669"/>
    <property type="project" value="InterPro"/>
</dbReference>
<dbReference type="InterPro" id="IPR010559">
    <property type="entry name" value="Sig_transdc_His_kin_internal"/>
</dbReference>
<keyword evidence="4" id="KW-1185">Reference proteome</keyword>
<dbReference type="PANTHER" id="PTHR34220">
    <property type="entry name" value="SENSOR HISTIDINE KINASE YPDA"/>
    <property type="match status" value="1"/>
</dbReference>
<gene>
    <name evidence="3" type="ORF">J2I48_10860</name>
</gene>
<feature type="transmembrane region" description="Helical" evidence="1">
    <location>
        <begin position="124"/>
        <end position="144"/>
    </location>
</feature>
<comment type="caution">
    <text evidence="3">The sequence shown here is derived from an EMBL/GenBank/DDBJ whole genome shotgun (WGS) entry which is preliminary data.</text>
</comment>
<protein>
    <submittedName>
        <fullName evidence="3">Histidine kinase</fullName>
    </submittedName>
</protein>
<feature type="transmembrane region" description="Helical" evidence="1">
    <location>
        <begin position="82"/>
        <end position="104"/>
    </location>
</feature>
<dbReference type="InterPro" id="IPR036890">
    <property type="entry name" value="HATPase_C_sf"/>
</dbReference>